<evidence type="ECO:0000313" key="2">
    <source>
        <dbReference type="Proteomes" id="UP001221302"/>
    </source>
</evidence>
<reference evidence="1" key="1">
    <citation type="submission" date="2023-03" db="EMBL/GenBank/DDBJ databases">
        <title>Stygiobacter electus gen. nov., sp. nov., facultatively anaerobic thermotolerant bacterium of the class Ignavibacteria from a well of Yessentuki mineral water deposit.</title>
        <authorList>
            <person name="Podosokorskaya O.A."/>
            <person name="Elcheninov A.G."/>
            <person name="Petrova N.F."/>
            <person name="Zavarzina D.G."/>
            <person name="Kublanov I.V."/>
            <person name="Merkel A.Y."/>
        </authorList>
    </citation>
    <scope>NUCLEOTIDE SEQUENCE</scope>
    <source>
        <strain evidence="1">09-Me</strain>
    </source>
</reference>
<evidence type="ECO:0000313" key="1">
    <source>
        <dbReference type="EMBL" id="MDF1611167.1"/>
    </source>
</evidence>
<organism evidence="1 2">
    <name type="scientific">Stygiobacter electus</name>
    <dbReference type="NCBI Taxonomy" id="3032292"/>
    <lineage>
        <taxon>Bacteria</taxon>
        <taxon>Pseudomonadati</taxon>
        <taxon>Ignavibacteriota</taxon>
        <taxon>Ignavibacteria</taxon>
        <taxon>Ignavibacteriales</taxon>
        <taxon>Melioribacteraceae</taxon>
        <taxon>Stygiobacter</taxon>
    </lineage>
</organism>
<dbReference type="Proteomes" id="UP001221302">
    <property type="component" value="Unassembled WGS sequence"/>
</dbReference>
<dbReference type="RefSeq" id="WP_321534934.1">
    <property type="nucleotide sequence ID" value="NZ_JARGDL010000003.1"/>
</dbReference>
<evidence type="ECO:0008006" key="3">
    <source>
        <dbReference type="Google" id="ProtNLM"/>
    </source>
</evidence>
<proteinExistence type="predicted"/>
<name>A0AAE3NZV9_9BACT</name>
<gene>
    <name evidence="1" type="ORF">P0M35_03330</name>
</gene>
<protein>
    <recommendedName>
        <fullName evidence="3">Pilus assembly protein PilM</fullName>
    </recommendedName>
</protein>
<keyword evidence="2" id="KW-1185">Reference proteome</keyword>
<comment type="caution">
    <text evidence="1">The sequence shown here is derived from an EMBL/GenBank/DDBJ whole genome shotgun (WGS) entry which is preliminary data.</text>
</comment>
<dbReference type="Gene3D" id="3.30.420.40">
    <property type="match status" value="2"/>
</dbReference>
<dbReference type="AlphaFoldDB" id="A0AAE3NZV9"/>
<sequence length="304" mass="35643">MFNNHAGINLTETKLQVVEINYRDDSFYLETVDQIIHAESFNPNLSEEKIISILQNSFDKINKRKQLITKNISFSLPNNFFKIFEIPYDDSLVKKDLLEHFRWEMSILFPECDPNNFLLQHIEIDKSTLRKEKRAIIIAIDKKHVASINKFCDRNSLQLKFIDNVHLASNAFLYLEKQSIESEVCLTIYIDQKFSSLSGVQGVYPFYFKVLNPDSQNIFEELTDAVKKMEDYRLHISDFSKVLLYGQDVTEEFENKLKSFFGLPLKKVNPFEKLKINDEMKNNPFYKIKYNSFTSATGIALRII</sequence>
<accession>A0AAE3NZV9</accession>
<dbReference type="EMBL" id="JARGDL010000003">
    <property type="protein sequence ID" value="MDF1611167.1"/>
    <property type="molecule type" value="Genomic_DNA"/>
</dbReference>
<dbReference type="Gene3D" id="3.30.1490.300">
    <property type="match status" value="1"/>
</dbReference>